<feature type="transmembrane region" description="Helical" evidence="1">
    <location>
        <begin position="299"/>
        <end position="321"/>
    </location>
</feature>
<feature type="signal peptide" evidence="2">
    <location>
        <begin position="1"/>
        <end position="17"/>
    </location>
</feature>
<dbReference type="AlphaFoldDB" id="A0A2J6QPP4"/>
<keyword evidence="4" id="KW-1185">Reference proteome</keyword>
<keyword evidence="2" id="KW-0732">Signal</keyword>
<keyword evidence="1" id="KW-0812">Transmembrane</keyword>
<evidence type="ECO:0000256" key="1">
    <source>
        <dbReference type="SAM" id="Phobius"/>
    </source>
</evidence>
<sequence>MIYLLLVLLFFVVQCEATIPKVLFTLQSQGILLPKWFEQFTLCLAPLVAHVAGGVVSPTLLPSTTPPPSWSARLTHFNPISIIWRYYAIGDRRVRAKSWDRADMAACNAVFWVGERKRWDGSEEIMVKSRAWITKMPDTAHVAVLSGSSVASLVITAQGIDATFLIINSAIPGSVYRISSILATVFTPLGCLGLMRLPAVLWLSNDYGFMNYSSPQSAPLLAEPDLEKVVSDNILQLRASHVDMTVQDRLLPPHCLKGISYRIFWLLTIWGILGVSTADCTHLWWSYPPSIPYEATTGLLFSSMYLVLAAATIGIHTFYVVTGKATSTIIPCIHSLWYKIFTLAWMVASLLCVVIAALENRMRVDGSYTTLPEFLCEKGKEICVPVGLGQGNYNV</sequence>
<keyword evidence="1" id="KW-0472">Membrane</keyword>
<feature type="chain" id="PRO_5014347324" evidence="2">
    <location>
        <begin position="18"/>
        <end position="395"/>
    </location>
</feature>
<name>A0A2J6QPP4_9HELO</name>
<evidence type="ECO:0000256" key="2">
    <source>
        <dbReference type="SAM" id="SignalP"/>
    </source>
</evidence>
<accession>A0A2J6QPP4</accession>
<dbReference type="Proteomes" id="UP000235672">
    <property type="component" value="Unassembled WGS sequence"/>
</dbReference>
<keyword evidence="1" id="KW-1133">Transmembrane helix</keyword>
<organism evidence="3 4">
    <name type="scientific">Hyaloscypha hepaticicola</name>
    <dbReference type="NCBI Taxonomy" id="2082293"/>
    <lineage>
        <taxon>Eukaryota</taxon>
        <taxon>Fungi</taxon>
        <taxon>Dikarya</taxon>
        <taxon>Ascomycota</taxon>
        <taxon>Pezizomycotina</taxon>
        <taxon>Leotiomycetes</taxon>
        <taxon>Helotiales</taxon>
        <taxon>Hyaloscyphaceae</taxon>
        <taxon>Hyaloscypha</taxon>
    </lineage>
</organism>
<dbReference type="EMBL" id="KZ613464">
    <property type="protein sequence ID" value="PMD28228.1"/>
    <property type="molecule type" value="Genomic_DNA"/>
</dbReference>
<feature type="transmembrane region" description="Helical" evidence="1">
    <location>
        <begin position="336"/>
        <end position="358"/>
    </location>
</feature>
<proteinExistence type="predicted"/>
<reference evidence="3 4" key="1">
    <citation type="submission" date="2016-05" db="EMBL/GenBank/DDBJ databases">
        <title>A degradative enzymes factory behind the ericoid mycorrhizal symbiosis.</title>
        <authorList>
            <consortium name="DOE Joint Genome Institute"/>
            <person name="Martino E."/>
            <person name="Morin E."/>
            <person name="Grelet G."/>
            <person name="Kuo A."/>
            <person name="Kohler A."/>
            <person name="Daghino S."/>
            <person name="Barry K."/>
            <person name="Choi C."/>
            <person name="Cichocki N."/>
            <person name="Clum A."/>
            <person name="Copeland A."/>
            <person name="Hainaut M."/>
            <person name="Haridas S."/>
            <person name="Labutti K."/>
            <person name="Lindquist E."/>
            <person name="Lipzen A."/>
            <person name="Khouja H.-R."/>
            <person name="Murat C."/>
            <person name="Ohm R."/>
            <person name="Olson A."/>
            <person name="Spatafora J."/>
            <person name="Veneault-Fourrey C."/>
            <person name="Henrissat B."/>
            <person name="Grigoriev I."/>
            <person name="Martin F."/>
            <person name="Perotto S."/>
        </authorList>
    </citation>
    <scope>NUCLEOTIDE SEQUENCE [LARGE SCALE GENOMIC DNA]</scope>
    <source>
        <strain evidence="3 4">UAMH 7357</strain>
    </source>
</reference>
<evidence type="ECO:0000313" key="4">
    <source>
        <dbReference type="Proteomes" id="UP000235672"/>
    </source>
</evidence>
<dbReference type="OrthoDB" id="4586224at2759"/>
<evidence type="ECO:0000313" key="3">
    <source>
        <dbReference type="EMBL" id="PMD28228.1"/>
    </source>
</evidence>
<gene>
    <name evidence="3" type="ORF">NA56DRAFT_5379</name>
</gene>
<feature type="transmembrane region" description="Helical" evidence="1">
    <location>
        <begin position="263"/>
        <end position="287"/>
    </location>
</feature>
<protein>
    <submittedName>
        <fullName evidence="3">Uncharacterized protein</fullName>
    </submittedName>
</protein>